<dbReference type="EMBL" id="JAGFMF010011849">
    <property type="protein sequence ID" value="KAG8511246.1"/>
    <property type="molecule type" value="Genomic_DNA"/>
</dbReference>
<keyword evidence="1" id="KW-0812">Transmembrane</keyword>
<dbReference type="GO" id="GO:0033617">
    <property type="term" value="P:mitochondrial respiratory chain complex IV assembly"/>
    <property type="evidence" value="ECO:0007669"/>
    <property type="project" value="InterPro"/>
</dbReference>
<dbReference type="AlphaFoldDB" id="A0A8J6A1S9"/>
<dbReference type="Proteomes" id="UP000700334">
    <property type="component" value="Unassembled WGS sequence"/>
</dbReference>
<gene>
    <name evidence="2" type="ORF">J0S82_014288</name>
</gene>
<keyword evidence="1" id="KW-1133">Transmembrane helix</keyword>
<feature type="transmembrane region" description="Helical" evidence="1">
    <location>
        <begin position="7"/>
        <end position="26"/>
    </location>
</feature>
<reference evidence="2" key="1">
    <citation type="journal article" date="2021" name="Evol. Appl.">
        <title>The genome of the Pyrenean desman and the effects of bottlenecks and inbreeding on the genomic landscape of an endangered species.</title>
        <authorList>
            <person name="Escoda L."/>
            <person name="Castresana J."/>
        </authorList>
    </citation>
    <scope>NUCLEOTIDE SEQUENCE</scope>
    <source>
        <strain evidence="2">IBE-C5619</strain>
    </source>
</reference>
<dbReference type="PANTHER" id="PTHR34923:SF1">
    <property type="entry name" value="SMALL INTEGRAL MEMBRANE PROTEIN 20"/>
    <property type="match status" value="1"/>
</dbReference>
<dbReference type="InterPro" id="IPR027917">
    <property type="entry name" value="MITRAC7/Phoenixin"/>
</dbReference>
<dbReference type="OrthoDB" id="8755372at2759"/>
<dbReference type="Pfam" id="PF15061">
    <property type="entry name" value="MITRAC7_Phoenixin"/>
    <property type="match status" value="1"/>
</dbReference>
<protein>
    <submittedName>
        <fullName evidence="2">Small integral membrane protein 20</fullName>
    </submittedName>
</protein>
<dbReference type="PANTHER" id="PTHR34923">
    <property type="entry name" value="SMALL INTEGRAL MEMBRANE PROTEIN 20"/>
    <property type="match status" value="1"/>
</dbReference>
<proteinExistence type="predicted"/>
<accession>A0A8J6A1S9</accession>
<keyword evidence="1" id="KW-0472">Membrane</keyword>
<evidence type="ECO:0000256" key="1">
    <source>
        <dbReference type="SAM" id="Phobius"/>
    </source>
</evidence>
<organism evidence="2 3">
    <name type="scientific">Galemys pyrenaicus</name>
    <name type="common">Iberian desman</name>
    <name type="synonym">Pyrenean desman</name>
    <dbReference type="NCBI Taxonomy" id="202257"/>
    <lineage>
        <taxon>Eukaryota</taxon>
        <taxon>Metazoa</taxon>
        <taxon>Chordata</taxon>
        <taxon>Craniata</taxon>
        <taxon>Vertebrata</taxon>
        <taxon>Euteleostomi</taxon>
        <taxon>Mammalia</taxon>
        <taxon>Eutheria</taxon>
        <taxon>Laurasiatheria</taxon>
        <taxon>Eulipotyphla</taxon>
        <taxon>Talpidae</taxon>
        <taxon>Galemys</taxon>
    </lineage>
</organism>
<name>A0A8J6A1S9_GALPY</name>
<comment type="caution">
    <text evidence="2">The sequence shown here is derived from an EMBL/GenBank/DDBJ whole genome shotgun (WGS) entry which is preliminary data.</text>
</comment>
<evidence type="ECO:0000313" key="3">
    <source>
        <dbReference type="Proteomes" id="UP000700334"/>
    </source>
</evidence>
<sequence length="235" mass="25535">MSRNLRTALIFSGFVSLIGATFYPIYFRPLMLREEYPAVGEPREALDKERSGESRSRVGWHRACHRMKEGALAEAGGGQVARYTAGRGAEEPAGWQASQPPVHLTLSAALLIFCSPAAPALAAAPAALATACWYWRPQDAAHISLCPNTEKEQAINRAGIVQEDVQPPVLSVGPRRSGILMTPPIYACVPTQHNLQRRSGLQSKRGCSATELLLSPWLHLTTCCRKHGSAAEEKP</sequence>
<dbReference type="GO" id="GO:0005743">
    <property type="term" value="C:mitochondrial inner membrane"/>
    <property type="evidence" value="ECO:0007669"/>
    <property type="project" value="TreeGrafter"/>
</dbReference>
<keyword evidence="3" id="KW-1185">Reference proteome</keyword>
<evidence type="ECO:0000313" key="2">
    <source>
        <dbReference type="EMBL" id="KAG8511246.1"/>
    </source>
</evidence>